<feature type="chain" id="PRO_5002368653" evidence="2">
    <location>
        <begin position="21"/>
        <end position="256"/>
    </location>
</feature>
<feature type="signal peptide" evidence="2">
    <location>
        <begin position="1"/>
        <end position="20"/>
    </location>
</feature>
<keyword evidence="4" id="KW-1185">Reference proteome</keyword>
<evidence type="ECO:0000256" key="2">
    <source>
        <dbReference type="SAM" id="SignalP"/>
    </source>
</evidence>
<dbReference type="AlphaFoldDB" id="A0A0E0NDB5"/>
<proteinExistence type="predicted"/>
<protein>
    <submittedName>
        <fullName evidence="3">Uncharacterized protein</fullName>
    </submittedName>
</protein>
<name>A0A0E0NDB5_ORYRU</name>
<dbReference type="HOGENOM" id="CLU_1087354_0_0_1"/>
<reference evidence="3" key="2">
    <citation type="submission" date="2015-06" db="UniProtKB">
        <authorList>
            <consortium name="EnsemblPlants"/>
        </authorList>
    </citation>
    <scope>IDENTIFICATION</scope>
</reference>
<feature type="compositionally biased region" description="Basic and acidic residues" evidence="1">
    <location>
        <begin position="228"/>
        <end position="241"/>
    </location>
</feature>
<dbReference type="Proteomes" id="UP000008022">
    <property type="component" value="Unassembled WGS sequence"/>
</dbReference>
<organism evidence="3 4">
    <name type="scientific">Oryza rufipogon</name>
    <name type="common">Brownbeard rice</name>
    <name type="synonym">Asian wild rice</name>
    <dbReference type="NCBI Taxonomy" id="4529"/>
    <lineage>
        <taxon>Eukaryota</taxon>
        <taxon>Viridiplantae</taxon>
        <taxon>Streptophyta</taxon>
        <taxon>Embryophyta</taxon>
        <taxon>Tracheophyta</taxon>
        <taxon>Spermatophyta</taxon>
        <taxon>Magnoliopsida</taxon>
        <taxon>Liliopsida</taxon>
        <taxon>Poales</taxon>
        <taxon>Poaceae</taxon>
        <taxon>BOP clade</taxon>
        <taxon>Oryzoideae</taxon>
        <taxon>Oryzeae</taxon>
        <taxon>Oryzinae</taxon>
        <taxon>Oryza</taxon>
    </lineage>
</organism>
<feature type="region of interest" description="Disordered" evidence="1">
    <location>
        <begin position="219"/>
        <end position="256"/>
    </location>
</feature>
<dbReference type="Gramene" id="ORUFI02G13030.1">
    <property type="protein sequence ID" value="ORUFI02G13030.1"/>
    <property type="gene ID" value="ORUFI02G13030"/>
</dbReference>
<keyword evidence="2" id="KW-0732">Signal</keyword>
<sequence>MGQAHIHSLSLPALFALAAAAWTCEGGGYGVGVELRGRGVELRRAAVAASAWSYEGRGCGIGVQLRGHMLRRRRVVVRAGRGAARAVAAASAWSCEGGGATMVVEAVASERLCTQSPARRRWTLLPCAEEADLAGATRVGRSPPMERRHCLIEDEVKLKVISASAGRCRLVELEFLIPKPIASAELYVPKQLYRHQRVGFHGEDSCSWRLQERWTLSSGSPAVGAEGKAGDVFELRRRKESPPPISYSTSSRMPLP</sequence>
<accession>A0A0E0NDB5</accession>
<evidence type="ECO:0000313" key="4">
    <source>
        <dbReference type="Proteomes" id="UP000008022"/>
    </source>
</evidence>
<dbReference type="EnsemblPlants" id="ORUFI02G13030.1">
    <property type="protein sequence ID" value="ORUFI02G13030.1"/>
    <property type="gene ID" value="ORUFI02G13030"/>
</dbReference>
<evidence type="ECO:0000313" key="3">
    <source>
        <dbReference type="EnsemblPlants" id="ORUFI02G13030.1"/>
    </source>
</evidence>
<evidence type="ECO:0000256" key="1">
    <source>
        <dbReference type="SAM" id="MobiDB-lite"/>
    </source>
</evidence>
<reference evidence="4" key="1">
    <citation type="submission" date="2013-06" db="EMBL/GenBank/DDBJ databases">
        <authorList>
            <person name="Zhao Q."/>
        </authorList>
    </citation>
    <scope>NUCLEOTIDE SEQUENCE</scope>
    <source>
        <strain evidence="4">cv. W1943</strain>
    </source>
</reference>
<feature type="compositionally biased region" description="Polar residues" evidence="1">
    <location>
        <begin position="246"/>
        <end position="256"/>
    </location>
</feature>